<sequence length="269" mass="28731">MVSLWRTATTALAAVALLVADPTAAHSLLHYPAPRGNLANFGTCGSGQGCKGPCDSPRSASNIGKPWFKPVTIQRGQELRVTWERNNHPGGFVRLAMVPIDQSDSWDAFNAHVVKHSCYEAHCGPDNPSDNTFGPGNGPGNAECWTTFTVPSTFADGATVTLQWMWYAGGVYYAQPAAGFGNYYNCADIIVQGGSPVDAGNTTVYAHPPFQGGDFANPNSNMCKYWSSNKYEDCTFGSRMPSPVSGDLLSQSLEPCARTGSMNGKPNGY</sequence>
<accession>A0A9W8DXW5</accession>
<dbReference type="Gene3D" id="2.70.50.70">
    <property type="match status" value="1"/>
</dbReference>
<protein>
    <recommendedName>
        <fullName evidence="4">Chitin-binding type-4 domain-containing protein</fullName>
    </recommendedName>
</protein>
<comment type="caution">
    <text evidence="2">The sequence shown here is derived from an EMBL/GenBank/DDBJ whole genome shotgun (WGS) entry which is preliminary data.</text>
</comment>
<dbReference type="EMBL" id="JANBPT010000357">
    <property type="protein sequence ID" value="KAJ1923059.1"/>
    <property type="molecule type" value="Genomic_DNA"/>
</dbReference>
<evidence type="ECO:0000313" key="2">
    <source>
        <dbReference type="EMBL" id="KAJ1923059.1"/>
    </source>
</evidence>
<evidence type="ECO:0000313" key="3">
    <source>
        <dbReference type="Proteomes" id="UP001150569"/>
    </source>
</evidence>
<keyword evidence="1" id="KW-0732">Signal</keyword>
<name>A0A9W8DXW5_9FUNG</name>
<organism evidence="2 3">
    <name type="scientific">Tieghemiomyces parasiticus</name>
    <dbReference type="NCBI Taxonomy" id="78921"/>
    <lineage>
        <taxon>Eukaryota</taxon>
        <taxon>Fungi</taxon>
        <taxon>Fungi incertae sedis</taxon>
        <taxon>Zoopagomycota</taxon>
        <taxon>Kickxellomycotina</taxon>
        <taxon>Dimargaritomycetes</taxon>
        <taxon>Dimargaritales</taxon>
        <taxon>Dimargaritaceae</taxon>
        <taxon>Tieghemiomyces</taxon>
    </lineage>
</organism>
<feature type="signal peptide" evidence="1">
    <location>
        <begin position="1"/>
        <end position="25"/>
    </location>
</feature>
<gene>
    <name evidence="2" type="ORF">IWQ60_006125</name>
</gene>
<dbReference type="OrthoDB" id="2342176at2759"/>
<feature type="chain" id="PRO_5040719311" description="Chitin-binding type-4 domain-containing protein" evidence="1">
    <location>
        <begin position="26"/>
        <end position="269"/>
    </location>
</feature>
<dbReference type="AlphaFoldDB" id="A0A9W8DXW5"/>
<keyword evidence="3" id="KW-1185">Reference proteome</keyword>
<evidence type="ECO:0000256" key="1">
    <source>
        <dbReference type="SAM" id="SignalP"/>
    </source>
</evidence>
<proteinExistence type="predicted"/>
<dbReference type="Proteomes" id="UP001150569">
    <property type="component" value="Unassembled WGS sequence"/>
</dbReference>
<evidence type="ECO:0008006" key="4">
    <source>
        <dbReference type="Google" id="ProtNLM"/>
    </source>
</evidence>
<reference evidence="2" key="1">
    <citation type="submission" date="2022-07" db="EMBL/GenBank/DDBJ databases">
        <title>Phylogenomic reconstructions and comparative analyses of Kickxellomycotina fungi.</title>
        <authorList>
            <person name="Reynolds N.K."/>
            <person name="Stajich J.E."/>
            <person name="Barry K."/>
            <person name="Grigoriev I.V."/>
            <person name="Crous P."/>
            <person name="Smith M.E."/>
        </authorList>
    </citation>
    <scope>NUCLEOTIDE SEQUENCE</scope>
    <source>
        <strain evidence="2">RSA 861</strain>
    </source>
</reference>